<dbReference type="EMBL" id="LXQD01000342">
    <property type="protein sequence ID" value="RCJ19235.1"/>
    <property type="molecule type" value="Genomic_DNA"/>
</dbReference>
<feature type="transmembrane region" description="Helical" evidence="2">
    <location>
        <begin position="72"/>
        <end position="92"/>
    </location>
</feature>
<evidence type="ECO:0000313" key="3">
    <source>
        <dbReference type="EMBL" id="RCJ19235.1"/>
    </source>
</evidence>
<sequence length="193" mass="21451">MLDELDTELQSGDTEQSPDYQNFPDTAFTQDEQEAIKRFKAKEVEKLNRSRAVLKGIESCGWGVTSYCLAKYLVIATGSAGLLPAVAIVLGINQIVNRDLLEFSVNKSPDGWVFTDMDKAIKFIFQTIFGCFILWTAVGDFYSTMKTSHQTYDNIKATVEDFNRLPEKDKTLVFVVGALVAGGVVYGIHKSKS</sequence>
<evidence type="ECO:0000256" key="1">
    <source>
        <dbReference type="SAM" id="MobiDB-lite"/>
    </source>
</evidence>
<feature type="region of interest" description="Disordered" evidence="1">
    <location>
        <begin position="1"/>
        <end position="24"/>
    </location>
</feature>
<gene>
    <name evidence="3" type="ORF">A6770_32250</name>
</gene>
<keyword evidence="2" id="KW-1133">Transmembrane helix</keyword>
<protein>
    <submittedName>
        <fullName evidence="3">Uncharacterized protein</fullName>
    </submittedName>
</protein>
<feature type="transmembrane region" description="Helical" evidence="2">
    <location>
        <begin position="171"/>
        <end position="188"/>
    </location>
</feature>
<dbReference type="AlphaFoldDB" id="A0A367Q5A6"/>
<keyword evidence="2" id="KW-0812">Transmembrane</keyword>
<dbReference type="Proteomes" id="UP000252107">
    <property type="component" value="Unassembled WGS sequence"/>
</dbReference>
<organism evidence="3 4">
    <name type="scientific">Nostoc minutum NIES-26</name>
    <dbReference type="NCBI Taxonomy" id="1844469"/>
    <lineage>
        <taxon>Bacteria</taxon>
        <taxon>Bacillati</taxon>
        <taxon>Cyanobacteriota</taxon>
        <taxon>Cyanophyceae</taxon>
        <taxon>Nostocales</taxon>
        <taxon>Nostocaceae</taxon>
        <taxon>Nostoc</taxon>
    </lineage>
</organism>
<evidence type="ECO:0000256" key="2">
    <source>
        <dbReference type="SAM" id="Phobius"/>
    </source>
</evidence>
<keyword evidence="4" id="KW-1185">Reference proteome</keyword>
<comment type="caution">
    <text evidence="3">The sequence shown here is derived from an EMBL/GenBank/DDBJ whole genome shotgun (WGS) entry which is preliminary data.</text>
</comment>
<evidence type="ECO:0000313" key="4">
    <source>
        <dbReference type="Proteomes" id="UP000252107"/>
    </source>
</evidence>
<accession>A0A367Q5A6</accession>
<keyword evidence="2" id="KW-0472">Membrane</keyword>
<name>A0A367Q5A6_9NOSO</name>
<proteinExistence type="predicted"/>
<feature type="compositionally biased region" description="Polar residues" evidence="1">
    <location>
        <begin position="8"/>
        <end position="24"/>
    </location>
</feature>
<feature type="transmembrane region" description="Helical" evidence="2">
    <location>
        <begin position="123"/>
        <end position="142"/>
    </location>
</feature>
<reference evidence="3" key="1">
    <citation type="submission" date="2016-04" db="EMBL/GenBank/DDBJ databases">
        <authorList>
            <person name="Tabuchi Yagui T.R."/>
        </authorList>
    </citation>
    <scope>NUCLEOTIDE SEQUENCE [LARGE SCALE GENOMIC DNA]</scope>
    <source>
        <strain evidence="3">NIES-26</strain>
    </source>
</reference>